<proteinExistence type="predicted"/>
<name>A0ACC2TR29_9FUNG</name>
<evidence type="ECO:0000313" key="1">
    <source>
        <dbReference type="EMBL" id="KAJ9077199.1"/>
    </source>
</evidence>
<keyword evidence="2" id="KW-1185">Reference proteome</keyword>
<gene>
    <name evidence="1" type="ORF">DSO57_1018895</name>
</gene>
<dbReference type="EMBL" id="QTSX02002213">
    <property type="protein sequence ID" value="KAJ9077199.1"/>
    <property type="molecule type" value="Genomic_DNA"/>
</dbReference>
<reference evidence="1" key="1">
    <citation type="submission" date="2022-04" db="EMBL/GenBank/DDBJ databases">
        <title>Genome of the entomopathogenic fungus Entomophthora muscae.</title>
        <authorList>
            <person name="Elya C."/>
            <person name="Lovett B.R."/>
            <person name="Lee E."/>
            <person name="Macias A.M."/>
            <person name="Hajek A.E."/>
            <person name="De Bivort B.L."/>
            <person name="Kasson M.T."/>
            <person name="De Fine Licht H.H."/>
            <person name="Stajich J.E."/>
        </authorList>
    </citation>
    <scope>NUCLEOTIDE SEQUENCE</scope>
    <source>
        <strain evidence="1">Berkeley</strain>
    </source>
</reference>
<dbReference type="Proteomes" id="UP001165960">
    <property type="component" value="Unassembled WGS sequence"/>
</dbReference>
<protein>
    <submittedName>
        <fullName evidence="1">Uncharacterized protein</fullName>
    </submittedName>
</protein>
<sequence>MFLVQQTKAFLSPSTHAIYKLINASKQCVIKPRLNYLNFQSGSSLSLYAARRHIIEQKSALKFKKAAFSSSHSDRAALSSFLPVLIPYASRGALLATPFLYRYGITTRFPRFSSIIIALPVAAFVLLIISSIQKNKYNGRWRLIFLNEQEEYQNSRDDYNALKFSLKLKDGFENTNEFLRVKRVFHELLLATGEFESRSVLQQDWEVMLLDSQDFNARISPSGLLIINSKTLELIESDHELAFILGHELSHVLFRHSSELENFTEVLNELLLFLTSSLMSVSMMFPVFGELLSPILKVSVPSLVASYSRQQEFEADKGGLFLASRAGYDPREFTNIWRKLQASNRNESVASSTERQLSKSRLKCNCKFNSNLSGPESFPTEKNIVEKLESISGNTHPTLEERITYLEDNIPKVLPIYHKAKDSRITSSIINSLASWAPYLFGPPQKSIDERKFTPLYEDPLWRSWA</sequence>
<accession>A0ACC2TR29</accession>
<comment type="caution">
    <text evidence="1">The sequence shown here is derived from an EMBL/GenBank/DDBJ whole genome shotgun (WGS) entry which is preliminary data.</text>
</comment>
<evidence type="ECO:0000313" key="2">
    <source>
        <dbReference type="Proteomes" id="UP001165960"/>
    </source>
</evidence>
<organism evidence="1 2">
    <name type="scientific">Entomophthora muscae</name>
    <dbReference type="NCBI Taxonomy" id="34485"/>
    <lineage>
        <taxon>Eukaryota</taxon>
        <taxon>Fungi</taxon>
        <taxon>Fungi incertae sedis</taxon>
        <taxon>Zoopagomycota</taxon>
        <taxon>Entomophthoromycotina</taxon>
        <taxon>Entomophthoromycetes</taxon>
        <taxon>Entomophthorales</taxon>
        <taxon>Entomophthoraceae</taxon>
        <taxon>Entomophthora</taxon>
    </lineage>
</organism>